<evidence type="ECO:0000256" key="3">
    <source>
        <dbReference type="ARBA" id="ARBA00023274"/>
    </source>
</evidence>
<dbReference type="GO" id="GO:0006412">
    <property type="term" value="P:translation"/>
    <property type="evidence" value="ECO:0007669"/>
    <property type="project" value="InterPro"/>
</dbReference>
<reference evidence="6 7" key="1">
    <citation type="journal article" date="2012" name="Genome Biol. Evol.">
        <title>Nucleomorph genome sequence of the cryptophyte alga Chroomonas mesostigmatica CCMP1168 reveals lineage-specific gene loss and genome complexity.</title>
        <authorList>
            <person name="Moore C.E."/>
            <person name="Curtis B."/>
            <person name="Mills T."/>
            <person name="Tanifuji G."/>
            <person name="Archibald J.M."/>
        </authorList>
    </citation>
    <scope>NUCLEOTIDE SEQUENCE [LARGE SCALE GENOMIC DNA]</scope>
    <source>
        <strain evidence="6 7">CCMP1168</strain>
    </source>
</reference>
<sequence>MPSDKKKNRKRRGHVSCGHGRVGKHRKHPGGRGNAGGQHHHRILFDKYHPNYFGKAGMRHFHKIKHHAEVSSINIDKISNIFFEKKKYKNEIVPLVDITHLGFIKLLGKGKTPTFPMIVKAKQFSKNAEKKIIKAGGKCILVP</sequence>
<dbReference type="GO" id="GO:0022625">
    <property type="term" value="C:cytosolic large ribosomal subunit"/>
    <property type="evidence" value="ECO:0007669"/>
    <property type="project" value="TreeGrafter"/>
</dbReference>
<keyword evidence="6" id="KW-0542">Nucleomorph</keyword>
<name>J7G7M1_9CRYP</name>
<keyword evidence="3" id="KW-0687">Ribonucleoprotein</keyword>
<proteinExistence type="inferred from homology"/>
<dbReference type="EMBL" id="CP003680">
    <property type="protein sequence ID" value="AFP65288.1"/>
    <property type="molecule type" value="Genomic_DNA"/>
</dbReference>
<evidence type="ECO:0000256" key="2">
    <source>
        <dbReference type="ARBA" id="ARBA00022980"/>
    </source>
</evidence>
<feature type="region of interest" description="Disordered" evidence="4">
    <location>
        <begin position="1"/>
        <end position="39"/>
    </location>
</feature>
<dbReference type="Gene3D" id="3.100.10.10">
    <property type="match status" value="1"/>
</dbReference>
<evidence type="ECO:0000256" key="4">
    <source>
        <dbReference type="SAM" id="MobiDB-lite"/>
    </source>
</evidence>
<dbReference type="InterPro" id="IPR036227">
    <property type="entry name" value="Ribosomal_uL15/eL18_sf"/>
</dbReference>
<evidence type="ECO:0000259" key="5">
    <source>
        <dbReference type="Pfam" id="PF00828"/>
    </source>
</evidence>
<protein>
    <submittedName>
        <fullName evidence="6">60S ribosomal protein L27A</fullName>
    </submittedName>
</protein>
<evidence type="ECO:0000256" key="1">
    <source>
        <dbReference type="ARBA" id="ARBA00007320"/>
    </source>
</evidence>
<dbReference type="PANTHER" id="PTHR11721:SF3">
    <property type="entry name" value="LARGE RIBOSOMAL SUBUNIT PROTEIN UL15"/>
    <property type="match status" value="1"/>
</dbReference>
<keyword evidence="2 6" id="KW-0689">Ribosomal protein</keyword>
<dbReference type="Pfam" id="PF00828">
    <property type="entry name" value="Ribosomal_L27A"/>
    <property type="match status" value="1"/>
</dbReference>
<accession>J7G7M1</accession>
<dbReference type="PANTHER" id="PTHR11721">
    <property type="entry name" value="60S RIBOSOMAL PROTEIN L27A"/>
    <property type="match status" value="1"/>
</dbReference>
<dbReference type="AlphaFoldDB" id="J7G7M1"/>
<dbReference type="InterPro" id="IPR030878">
    <property type="entry name" value="Ribosomal_uL15"/>
</dbReference>
<comment type="similarity">
    <text evidence="1">Belongs to the universal ribosomal protein uL15 family.</text>
</comment>
<gene>
    <name evidence="6" type="primary">rpl27A</name>
    <name evidence="6" type="ORF">CMESO_89</name>
</gene>
<evidence type="ECO:0000313" key="6">
    <source>
        <dbReference type="EMBL" id="AFP65288.1"/>
    </source>
</evidence>
<organism evidence="6 7">
    <name type="scientific">Chroomonas mesostigmatica CCMP1168</name>
    <dbReference type="NCBI Taxonomy" id="1195612"/>
    <lineage>
        <taxon>Eukaryota</taxon>
        <taxon>Cryptophyceae</taxon>
        <taxon>Pyrenomonadales</taxon>
        <taxon>Chroomonadaceae</taxon>
        <taxon>Chroomonas</taxon>
    </lineage>
</organism>
<feature type="compositionally biased region" description="Basic residues" evidence="4">
    <location>
        <begin position="21"/>
        <end position="30"/>
    </location>
</feature>
<dbReference type="HAMAP" id="MF_01341">
    <property type="entry name" value="Ribosomal_uL15"/>
    <property type="match status" value="1"/>
</dbReference>
<dbReference type="InterPro" id="IPR021131">
    <property type="entry name" value="Ribosomal_uL15/eL18"/>
</dbReference>
<evidence type="ECO:0000313" key="7">
    <source>
        <dbReference type="Proteomes" id="UP000243348"/>
    </source>
</evidence>
<geneLocation type="nucleomorph" evidence="6"/>
<feature type="compositionally biased region" description="Basic residues" evidence="4">
    <location>
        <begin position="1"/>
        <end position="14"/>
    </location>
</feature>
<dbReference type="Proteomes" id="UP000243348">
    <property type="component" value="Nucleomorph 1"/>
</dbReference>
<feature type="domain" description="Large ribosomal subunit protein uL15/eL18" evidence="5">
    <location>
        <begin position="73"/>
        <end position="140"/>
    </location>
</feature>
<dbReference type="GO" id="GO:0003735">
    <property type="term" value="F:structural constituent of ribosome"/>
    <property type="evidence" value="ECO:0007669"/>
    <property type="project" value="InterPro"/>
</dbReference>
<dbReference type="SUPFAM" id="SSF52080">
    <property type="entry name" value="Ribosomal proteins L15p and L18e"/>
    <property type="match status" value="1"/>
</dbReference>